<evidence type="ECO:0000256" key="5">
    <source>
        <dbReference type="ARBA" id="ARBA00023015"/>
    </source>
</evidence>
<name>A0A800MYX1_CYTFI</name>
<comment type="similarity">
    <text evidence="1">Belongs to the FlgM family.</text>
</comment>
<evidence type="ECO:0000256" key="1">
    <source>
        <dbReference type="ARBA" id="ARBA00005322"/>
    </source>
</evidence>
<evidence type="ECO:0000256" key="3">
    <source>
        <dbReference type="ARBA" id="ARBA00022491"/>
    </source>
</evidence>
<keyword evidence="6" id="KW-0804">Transcription</keyword>
<keyword evidence="3" id="KW-0678">Repressor</keyword>
<feature type="domain" description="Anti-sigma-28 factor FlgM C-terminal" evidence="7">
    <location>
        <begin position="46"/>
        <end position="96"/>
    </location>
</feature>
<dbReference type="InterPro" id="IPR035890">
    <property type="entry name" value="Anti-sigma-28_factor_FlgM_sf"/>
</dbReference>
<evidence type="ECO:0000259" key="7">
    <source>
        <dbReference type="Pfam" id="PF04316"/>
    </source>
</evidence>
<evidence type="ECO:0000313" key="9">
    <source>
        <dbReference type="Proteomes" id="UP000465778"/>
    </source>
</evidence>
<reference evidence="8 9" key="1">
    <citation type="journal article" date="2020" name="G3 (Bethesda)">
        <title>Whole Genome Sequencing and Comparative Genomics of Two Nematicidal Bacillus Strains Reveals a Wide Range of Possible Virulence Factors.</title>
        <authorList>
            <person name="Susic N."/>
            <person name="Janezic S."/>
            <person name="Rupnik M."/>
            <person name="Geric Stare B."/>
        </authorList>
    </citation>
    <scope>NUCLEOTIDE SEQUENCE [LARGE SCALE GENOMIC DNA]</scope>
    <source>
        <strain evidence="8 9">I-1582</strain>
    </source>
</reference>
<keyword evidence="4" id="KW-1005">Bacterial flagellum biogenesis</keyword>
<keyword evidence="5" id="KW-0805">Transcription regulation</keyword>
<gene>
    <name evidence="8" type="ORF">KIS1582_1233</name>
</gene>
<keyword evidence="8" id="KW-0966">Cell projection</keyword>
<dbReference type="SUPFAM" id="SSF101498">
    <property type="entry name" value="Anti-sigma factor FlgM"/>
    <property type="match status" value="1"/>
</dbReference>
<dbReference type="NCBIfam" id="TIGR03824">
    <property type="entry name" value="FlgM_jcvi"/>
    <property type="match status" value="1"/>
</dbReference>
<dbReference type="AlphaFoldDB" id="A0A800MYX1"/>
<sequence length="100" mass="11820">MNAENLILTLCEVMRMKINNTGRININPYNKQMDKMEKLQNASKRDKLEISSEALDLQKANPLEIERQQKVEKLKEEVQSGKYEVNPKEVAKKMYDFWNM</sequence>
<dbReference type="InterPro" id="IPR031316">
    <property type="entry name" value="FlgM_C"/>
</dbReference>
<dbReference type="Proteomes" id="UP000465778">
    <property type="component" value="Unassembled WGS sequence"/>
</dbReference>
<comment type="caution">
    <text evidence="8">The sequence shown here is derived from an EMBL/GenBank/DDBJ whole genome shotgun (WGS) entry which is preliminary data.</text>
</comment>
<keyword evidence="8" id="KW-0969">Cilium</keyword>
<dbReference type="Pfam" id="PF04316">
    <property type="entry name" value="FlgM"/>
    <property type="match status" value="1"/>
</dbReference>
<dbReference type="GO" id="GO:0045892">
    <property type="term" value="P:negative regulation of DNA-templated transcription"/>
    <property type="evidence" value="ECO:0007669"/>
    <property type="project" value="InterPro"/>
</dbReference>
<dbReference type="GO" id="GO:0044781">
    <property type="term" value="P:bacterial-type flagellum organization"/>
    <property type="evidence" value="ECO:0007669"/>
    <property type="project" value="UniProtKB-KW"/>
</dbReference>
<proteinExistence type="inferred from homology"/>
<accession>A0A800MYX1</accession>
<evidence type="ECO:0000256" key="4">
    <source>
        <dbReference type="ARBA" id="ARBA00022795"/>
    </source>
</evidence>
<organism evidence="8 9">
    <name type="scientific">Cytobacillus firmus</name>
    <name type="common">Bacillus firmus</name>
    <dbReference type="NCBI Taxonomy" id="1399"/>
    <lineage>
        <taxon>Bacteria</taxon>
        <taxon>Bacillati</taxon>
        <taxon>Bacillota</taxon>
        <taxon>Bacilli</taxon>
        <taxon>Bacillales</taxon>
        <taxon>Bacillaceae</taxon>
        <taxon>Cytobacillus</taxon>
    </lineage>
</organism>
<evidence type="ECO:0000256" key="2">
    <source>
        <dbReference type="ARBA" id="ARBA00017823"/>
    </source>
</evidence>
<protein>
    <recommendedName>
        <fullName evidence="2">Negative regulator of flagellin synthesis</fullName>
    </recommendedName>
</protein>
<dbReference type="EMBL" id="VDEM01000008">
    <property type="protein sequence ID" value="KAF0825031.1"/>
    <property type="molecule type" value="Genomic_DNA"/>
</dbReference>
<evidence type="ECO:0000313" key="8">
    <source>
        <dbReference type="EMBL" id="KAF0825031.1"/>
    </source>
</evidence>
<evidence type="ECO:0000256" key="6">
    <source>
        <dbReference type="ARBA" id="ARBA00023163"/>
    </source>
</evidence>
<keyword evidence="8" id="KW-0282">Flagellum</keyword>
<dbReference type="InterPro" id="IPR007412">
    <property type="entry name" value="FlgM"/>
</dbReference>